<protein>
    <submittedName>
        <fullName evidence="2">Uncharacterized protein</fullName>
    </submittedName>
</protein>
<proteinExistence type="predicted"/>
<dbReference type="OrthoDB" id="765255at2759"/>
<gene>
    <name evidence="2" type="ORF">FCM35_KLT10582</name>
</gene>
<keyword evidence="3" id="KW-1185">Reference proteome</keyword>
<evidence type="ECO:0000313" key="2">
    <source>
        <dbReference type="EMBL" id="KAF3325511.1"/>
    </source>
</evidence>
<feature type="transmembrane region" description="Helical" evidence="1">
    <location>
        <begin position="404"/>
        <end position="426"/>
    </location>
</feature>
<evidence type="ECO:0000256" key="1">
    <source>
        <dbReference type="SAM" id="Phobius"/>
    </source>
</evidence>
<keyword evidence="1" id="KW-1133">Transmembrane helix</keyword>
<dbReference type="PANTHER" id="PTHR31170:SF18">
    <property type="entry name" value="(WILD MALAYSIAN BANANA) HYPOTHETICAL PROTEIN"/>
    <property type="match status" value="1"/>
</dbReference>
<dbReference type="InterPro" id="IPR004158">
    <property type="entry name" value="DUF247_pln"/>
</dbReference>
<dbReference type="AlphaFoldDB" id="A0A833V546"/>
<evidence type="ECO:0000313" key="3">
    <source>
        <dbReference type="Proteomes" id="UP000623129"/>
    </source>
</evidence>
<dbReference type="Proteomes" id="UP000623129">
    <property type="component" value="Unassembled WGS sequence"/>
</dbReference>
<keyword evidence="1" id="KW-0812">Transmembrane</keyword>
<organism evidence="2 3">
    <name type="scientific">Carex littledalei</name>
    <dbReference type="NCBI Taxonomy" id="544730"/>
    <lineage>
        <taxon>Eukaryota</taxon>
        <taxon>Viridiplantae</taxon>
        <taxon>Streptophyta</taxon>
        <taxon>Embryophyta</taxon>
        <taxon>Tracheophyta</taxon>
        <taxon>Spermatophyta</taxon>
        <taxon>Magnoliopsida</taxon>
        <taxon>Liliopsida</taxon>
        <taxon>Poales</taxon>
        <taxon>Cyperaceae</taxon>
        <taxon>Cyperoideae</taxon>
        <taxon>Cariceae</taxon>
        <taxon>Carex</taxon>
        <taxon>Carex subgen. Euthyceras</taxon>
    </lineage>
</organism>
<dbReference type="Pfam" id="PF03140">
    <property type="entry name" value="DUF247"/>
    <property type="match status" value="1"/>
</dbReference>
<dbReference type="PANTHER" id="PTHR31170">
    <property type="entry name" value="BNAC04G53230D PROTEIN"/>
    <property type="match status" value="1"/>
</dbReference>
<comment type="caution">
    <text evidence="2">The sequence shown here is derived from an EMBL/GenBank/DDBJ whole genome shotgun (WGS) entry which is preliminary data.</text>
</comment>
<reference evidence="2" key="1">
    <citation type="submission" date="2020-01" db="EMBL/GenBank/DDBJ databases">
        <title>Genome sequence of Kobresia littledalei, the first chromosome-level genome in the family Cyperaceae.</title>
        <authorList>
            <person name="Qu G."/>
        </authorList>
    </citation>
    <scope>NUCLEOTIDE SEQUENCE</scope>
    <source>
        <strain evidence="2">C.B.Clarke</strain>
        <tissue evidence="2">Leaf</tissue>
    </source>
</reference>
<accession>A0A833V546</accession>
<keyword evidence="1" id="KW-0472">Membrane</keyword>
<sequence length="433" mass="49231">MASSLKKQASMDGSEICVDTHPPDFSKWVDAMDAAANEVDLCREEAAWKKPSIYRVTGFARCHNPNAFTPQVISFGPFHHDSELLKATEVHKHRALAHFLHRAGMRSEPFGLEEKWKENPYEFLKMMLLDGCFMIEVLRTDECPDDYAPNDPVFSSRMKPLRKPYIKRDMLLLENQLPLLVLKALLEVENLGPADDKYINCLVLSYCGKTFKANLPRLANHPLELYRMSLLPEDAIVQVKSPPINGTKVIETRVIENAVDLRASGVHFRIRNESTSLMDINFDPKTGRLYLPVLSVHDGTEHLLLNMVAYEQIHVGVGNEITSYAMFMDALIDTADDKKKIISNSLGSHKDVAELFNRLPKEAAHDPNDALNMVRYDLSEFHENKGNRWLANLRHQYLHNPWKVLSIVAALLVILLTFIQTLYSVLSFHLGKS</sequence>
<name>A0A833V546_9POAL</name>
<dbReference type="EMBL" id="SWLB01000020">
    <property type="protein sequence ID" value="KAF3325511.1"/>
    <property type="molecule type" value="Genomic_DNA"/>
</dbReference>